<dbReference type="EMBL" id="BSXW01000263">
    <property type="protein sequence ID" value="GMF16880.1"/>
    <property type="molecule type" value="Genomic_DNA"/>
</dbReference>
<proteinExistence type="inferred from homology"/>
<dbReference type="InterPro" id="IPR016162">
    <property type="entry name" value="Ald_DH_N"/>
</dbReference>
<keyword evidence="11" id="KW-1185">Reference proteome</keyword>
<dbReference type="GO" id="GO:0009450">
    <property type="term" value="P:gamma-aminobutyric acid catabolic process"/>
    <property type="evidence" value="ECO:0007669"/>
    <property type="project" value="TreeGrafter"/>
</dbReference>
<dbReference type="OrthoDB" id="310895at2759"/>
<organism evidence="10 11">
    <name type="scientific">Phytophthora lilii</name>
    <dbReference type="NCBI Taxonomy" id="2077276"/>
    <lineage>
        <taxon>Eukaryota</taxon>
        <taxon>Sar</taxon>
        <taxon>Stramenopiles</taxon>
        <taxon>Oomycota</taxon>
        <taxon>Peronosporomycetes</taxon>
        <taxon>Peronosporales</taxon>
        <taxon>Peronosporaceae</taxon>
        <taxon>Phytophthora</taxon>
    </lineage>
</organism>
<dbReference type="PANTHER" id="PTHR43353:SF5">
    <property type="entry name" value="SUCCINATE-SEMIALDEHYDE DEHYDROGENASE, MITOCHONDRIAL"/>
    <property type="match status" value="1"/>
</dbReference>
<dbReference type="Gene3D" id="3.40.309.10">
    <property type="entry name" value="Aldehyde Dehydrogenase, Chain A, domain 2"/>
    <property type="match status" value="1"/>
</dbReference>
<dbReference type="InterPro" id="IPR029510">
    <property type="entry name" value="Ald_DH_CS_GLU"/>
</dbReference>
<dbReference type="FunFam" id="3.40.309.10:FF:000004">
    <property type="entry name" value="Succinate-semialdehyde dehydrogenase I"/>
    <property type="match status" value="1"/>
</dbReference>
<dbReference type="PROSITE" id="PS00687">
    <property type="entry name" value="ALDEHYDE_DEHYDR_GLU"/>
    <property type="match status" value="1"/>
</dbReference>
<evidence type="ECO:0000256" key="2">
    <source>
        <dbReference type="ARBA" id="ARBA00009986"/>
    </source>
</evidence>
<dbReference type="FunFam" id="3.40.605.10:FF:000026">
    <property type="entry name" value="Aldehyde dehydrogenase, putative"/>
    <property type="match status" value="1"/>
</dbReference>
<comment type="caution">
    <text evidence="10">The sequence shown here is derived from an EMBL/GenBank/DDBJ whole genome shotgun (WGS) entry which is preliminary data.</text>
</comment>
<evidence type="ECO:0000256" key="7">
    <source>
        <dbReference type="PROSITE-ProRule" id="PRU10007"/>
    </source>
</evidence>
<evidence type="ECO:0000256" key="6">
    <source>
        <dbReference type="ARBA" id="ARBA00030806"/>
    </source>
</evidence>
<dbReference type="InterPro" id="IPR016161">
    <property type="entry name" value="Ald_DH/histidinol_DH"/>
</dbReference>
<dbReference type="Gene3D" id="3.40.605.10">
    <property type="entry name" value="Aldehyde Dehydrogenase, Chain A, domain 1"/>
    <property type="match status" value="1"/>
</dbReference>
<dbReference type="Pfam" id="PF00171">
    <property type="entry name" value="Aldedh"/>
    <property type="match status" value="1"/>
</dbReference>
<dbReference type="InterPro" id="IPR016163">
    <property type="entry name" value="Ald_DH_C"/>
</dbReference>
<accession>A0A9W6WTC4</accession>
<evidence type="ECO:0000259" key="9">
    <source>
        <dbReference type="Pfam" id="PF00171"/>
    </source>
</evidence>
<dbReference type="Proteomes" id="UP001165083">
    <property type="component" value="Unassembled WGS sequence"/>
</dbReference>
<evidence type="ECO:0000256" key="1">
    <source>
        <dbReference type="ARBA" id="ARBA00005176"/>
    </source>
</evidence>
<protein>
    <recommendedName>
        <fullName evidence="4">Succinate-semialdehyde dehydrogenase, mitochondrial</fullName>
        <ecNumber evidence="3">1.2.1.24</ecNumber>
    </recommendedName>
    <alternativeName>
        <fullName evidence="6">NAD(+)-dependent succinic semialdehyde dehydrogenase</fullName>
    </alternativeName>
</protein>
<reference evidence="10" key="1">
    <citation type="submission" date="2023-04" db="EMBL/GenBank/DDBJ databases">
        <title>Phytophthora lilii NBRC 32176.</title>
        <authorList>
            <person name="Ichikawa N."/>
            <person name="Sato H."/>
            <person name="Tonouchi N."/>
        </authorList>
    </citation>
    <scope>NUCLEOTIDE SEQUENCE</scope>
    <source>
        <strain evidence="10">NBRC 32176</strain>
    </source>
</reference>
<dbReference type="EC" id="1.2.1.24" evidence="3"/>
<evidence type="ECO:0000313" key="10">
    <source>
        <dbReference type="EMBL" id="GMF16880.1"/>
    </source>
</evidence>
<dbReference type="PANTHER" id="PTHR43353">
    <property type="entry name" value="SUCCINATE-SEMIALDEHYDE DEHYDROGENASE, MITOCHONDRIAL"/>
    <property type="match status" value="1"/>
</dbReference>
<gene>
    <name evidence="10" type="ORF">Plil01_000609700</name>
</gene>
<evidence type="ECO:0000256" key="8">
    <source>
        <dbReference type="RuleBase" id="RU003345"/>
    </source>
</evidence>
<evidence type="ECO:0000313" key="11">
    <source>
        <dbReference type="Proteomes" id="UP001165083"/>
    </source>
</evidence>
<dbReference type="AlphaFoldDB" id="A0A9W6WTC4"/>
<evidence type="ECO:0000256" key="5">
    <source>
        <dbReference type="ARBA" id="ARBA00023002"/>
    </source>
</evidence>
<dbReference type="FunFam" id="3.40.605.10:FF:000007">
    <property type="entry name" value="NAD/NADP-dependent betaine aldehyde dehydrogenase"/>
    <property type="match status" value="1"/>
</dbReference>
<dbReference type="SUPFAM" id="SSF53720">
    <property type="entry name" value="ALDH-like"/>
    <property type="match status" value="1"/>
</dbReference>
<dbReference type="InterPro" id="IPR015590">
    <property type="entry name" value="Aldehyde_DH_dom"/>
</dbReference>
<name>A0A9W6WTC4_9STRA</name>
<feature type="domain" description="Aldehyde dehydrogenase" evidence="9">
    <location>
        <begin position="86"/>
        <end position="537"/>
    </location>
</feature>
<comment type="similarity">
    <text evidence="2 8">Belongs to the aldehyde dehydrogenase family.</text>
</comment>
<dbReference type="InterPro" id="IPR050740">
    <property type="entry name" value="Aldehyde_DH_Superfamily"/>
</dbReference>
<dbReference type="CDD" id="cd07103">
    <property type="entry name" value="ALDH_F5_SSADH_GabD"/>
    <property type="match status" value="1"/>
</dbReference>
<sequence>MSNRTASGLSAASSFRKQLGQVKMHSSGHHHLGQVLQSLKHSELVRSKGYVNGEWVGGHARETFAVVGKVNSLLMRCFKKLTNPHISDPATDEELTQVAHMGREETHEAIAAAFVAQRRWKKATPPTRCTVMKKWHAAIIENAEDLAIIASCESGKVLAEARAEVEFAASLIEYYAHEIVRSSGYLITPSDPDKKVLVMKEPIGVCAIMSPWNFPYATVVRNLAPCVASGCAAVLKPSGKTPLSILALAKLSQDAGIPAGVINVVTAPRGSHSGIGKELTENPDVRLVAFTGSTNAGKKLMEQSAATVKHVVLELGGNAPFIMFDDADMEKALDGLIAAKFRNSGQTCVTSNRVFIQSSVFEKFTARLVDRVKNLKLGLPFEHEVKLGPLIGVEAVDKVKALVNDAATKGAKIVVGGKPSDIGKNFYEATVMTDVDSSMRIWSEEIFGPVVPLFSFSDEQEVIRKANDTEVGLAGYFYTQDVSRIFRVASELESGMVAVNAGVVSIVQAPFGGVKESGIGREGSPEGLEEFLQTKMVCIGGLS</sequence>
<feature type="active site" evidence="7">
    <location>
        <position position="314"/>
    </location>
</feature>
<keyword evidence="5 8" id="KW-0560">Oxidoreductase</keyword>
<evidence type="ECO:0000256" key="4">
    <source>
        <dbReference type="ARBA" id="ARBA00019842"/>
    </source>
</evidence>
<dbReference type="GO" id="GO:0004777">
    <property type="term" value="F:succinate-semialdehyde dehydrogenase (NAD+) activity"/>
    <property type="evidence" value="ECO:0007669"/>
    <property type="project" value="UniProtKB-EC"/>
</dbReference>
<evidence type="ECO:0000256" key="3">
    <source>
        <dbReference type="ARBA" id="ARBA00013051"/>
    </source>
</evidence>
<comment type="pathway">
    <text evidence="1">Amino-acid degradation; 4-aminobutanoate degradation.</text>
</comment>